<evidence type="ECO:0000256" key="3">
    <source>
        <dbReference type="SAM" id="Phobius"/>
    </source>
</evidence>
<dbReference type="RefSeq" id="WP_106856098.1">
    <property type="nucleotide sequence ID" value="NZ_OGTP01000013.1"/>
</dbReference>
<feature type="transmembrane region" description="Helical" evidence="3">
    <location>
        <begin position="318"/>
        <end position="341"/>
    </location>
</feature>
<accession>A0A2U3I8T6</accession>
<feature type="region of interest" description="Disordered" evidence="2">
    <location>
        <begin position="503"/>
        <end position="529"/>
    </location>
</feature>
<reference evidence="5" key="1">
    <citation type="submission" date="2018-01" db="EMBL/GenBank/DDBJ databases">
        <authorList>
            <person name="Peeters C."/>
        </authorList>
    </citation>
    <scope>NUCLEOTIDE SEQUENCE [LARGE SCALE GENOMIC DNA]</scope>
</reference>
<dbReference type="PANTHER" id="PTHR37813">
    <property type="entry name" value="FELS-2 PROPHAGE PROTEIN"/>
    <property type="match status" value="1"/>
</dbReference>
<evidence type="ECO:0000256" key="2">
    <source>
        <dbReference type="SAM" id="MobiDB-lite"/>
    </source>
</evidence>
<evidence type="ECO:0000313" key="5">
    <source>
        <dbReference type="Proteomes" id="UP000238169"/>
    </source>
</evidence>
<keyword evidence="1" id="KW-1188">Viral release from host cell</keyword>
<evidence type="ECO:0000313" key="4">
    <source>
        <dbReference type="EMBL" id="SPB16530.1"/>
    </source>
</evidence>
<dbReference type="Proteomes" id="UP000238169">
    <property type="component" value="Unassembled WGS sequence"/>
</dbReference>
<dbReference type="OrthoDB" id="8019720at2"/>
<keyword evidence="3" id="KW-1133">Transmembrane helix</keyword>
<sequence>MADSFQLKAILTAVDKISPTLQKVRTGINATHKTFRDLGGASRGLLGSVGLPAAISFGAVGFAALHAAQGALEYAGALQDASDKTGVAIGPLQSLQTVFEASGVSSEDFIESVTKLNKGLAEAGAGKDDSLLHLLTKLRIPLRDAKGQIRSVESVLPQLADAFEKNENPAVRTRIAMELFGKAGAKMIATLKGGGKALIDAQNDAKRLGAVLSDEATGKLDDLGDSFGLISRQIKVQIAAAFAVAAPSVMAAVKAVSEWIGANKELLQQKVGGYIARVAKAFQGWVESGGFEALGTGIIRVLDGIDAFVSAVGGLRNVLYGLGAIILIGPVSSAVQLAAVFLRIGTYIFPFFAKGVLIAARAVFLLGRAFLMNPIGIAVAAIAGAAYLIYSNWETVGPFFAKLWEGVKAIFTAGFEFVKAYFLNFTPLGLIISNWEPIVTYFSGLWDRVKVFVDPILGAARSVAGAIGDFFSGGRSSAPIATGAVDQSPQKSPVQASARVLQQTAPPAVSPVPSASGVPPQRLVTPQSRGPLAGALAGQPAQTKLNGELVVRFQDAPPGTRVDPGTSNQPGLSINPDVGYRSQLAF</sequence>
<evidence type="ECO:0000256" key="1">
    <source>
        <dbReference type="ARBA" id="ARBA00022612"/>
    </source>
</evidence>
<organism evidence="4 5">
    <name type="scientific">Caballeronia novacaledonica</name>
    <dbReference type="NCBI Taxonomy" id="1544861"/>
    <lineage>
        <taxon>Bacteria</taxon>
        <taxon>Pseudomonadati</taxon>
        <taxon>Pseudomonadota</taxon>
        <taxon>Betaproteobacteria</taxon>
        <taxon>Burkholderiales</taxon>
        <taxon>Burkholderiaceae</taxon>
        <taxon>Caballeronia</taxon>
    </lineage>
</organism>
<dbReference type="InterPro" id="IPR010090">
    <property type="entry name" value="Phage_tape_meas"/>
</dbReference>
<gene>
    <name evidence="4" type="ORF">NOV72_03729</name>
</gene>
<feature type="region of interest" description="Disordered" evidence="2">
    <location>
        <begin position="555"/>
        <end position="578"/>
    </location>
</feature>
<dbReference type="PANTHER" id="PTHR37813:SF1">
    <property type="entry name" value="FELS-2 PROPHAGE PROTEIN"/>
    <property type="match status" value="1"/>
</dbReference>
<dbReference type="NCBIfam" id="TIGR01760">
    <property type="entry name" value="tape_meas_TP901"/>
    <property type="match status" value="1"/>
</dbReference>
<keyword evidence="5" id="KW-1185">Reference proteome</keyword>
<dbReference type="AlphaFoldDB" id="A0A2U3I8T6"/>
<keyword evidence="3 4" id="KW-0812">Transmembrane</keyword>
<keyword evidence="3" id="KW-0472">Membrane</keyword>
<feature type="transmembrane region" description="Helical" evidence="3">
    <location>
        <begin position="347"/>
        <end position="364"/>
    </location>
</feature>
<proteinExistence type="predicted"/>
<name>A0A2U3I8T6_9BURK</name>
<feature type="compositionally biased region" description="Low complexity" evidence="2">
    <location>
        <begin position="505"/>
        <end position="520"/>
    </location>
</feature>
<feature type="transmembrane region" description="Helical" evidence="3">
    <location>
        <begin position="371"/>
        <end position="390"/>
    </location>
</feature>
<dbReference type="EMBL" id="OGTP01000013">
    <property type="protein sequence ID" value="SPB16530.1"/>
    <property type="molecule type" value="Genomic_DNA"/>
</dbReference>
<protein>
    <submittedName>
        <fullName evidence="4">Phage-related tail transmembrane protein</fullName>
    </submittedName>
</protein>